<dbReference type="EMBL" id="VMHJ01000002">
    <property type="protein sequence ID" value="TSJ85690.1"/>
    <property type="molecule type" value="Genomic_DNA"/>
</dbReference>
<proteinExistence type="predicted"/>
<organism evidence="1 2">
    <name type="scientific">Bifidobacterium asteroides</name>
    <dbReference type="NCBI Taxonomy" id="1684"/>
    <lineage>
        <taxon>Bacteria</taxon>
        <taxon>Bacillati</taxon>
        <taxon>Actinomycetota</taxon>
        <taxon>Actinomycetes</taxon>
        <taxon>Bifidobacteriales</taxon>
        <taxon>Bifidobacteriaceae</taxon>
        <taxon>Bifidobacterium</taxon>
    </lineage>
</organism>
<sequence length="61" mass="7305">MSRVDQERKAMDDLRNKIPVAEIRRKYKYSLPVIQAMQDTIWRESKNQSDTFDPDMEGPEF</sequence>
<evidence type="ECO:0000313" key="2">
    <source>
        <dbReference type="Proteomes" id="UP000317536"/>
    </source>
</evidence>
<name>A0A556R9X2_9BIFI</name>
<evidence type="ECO:0000313" key="1">
    <source>
        <dbReference type="EMBL" id="TSJ85690.1"/>
    </source>
</evidence>
<dbReference type="Proteomes" id="UP000317536">
    <property type="component" value="Unassembled WGS sequence"/>
</dbReference>
<dbReference type="AlphaFoldDB" id="A0A556R9X2"/>
<comment type="caution">
    <text evidence="1">The sequence shown here is derived from an EMBL/GenBank/DDBJ whole genome shotgun (WGS) entry which is preliminary data.</text>
</comment>
<protein>
    <submittedName>
        <fullName evidence="1">Uncharacterized protein</fullName>
    </submittedName>
</protein>
<gene>
    <name evidence="1" type="ORF">FPK29_04840</name>
</gene>
<reference evidence="1 2" key="1">
    <citation type="submission" date="2019-07" db="EMBL/GenBank/DDBJ databases">
        <title>Bifidobacterium asteroides genomes.</title>
        <authorList>
            <person name="Zheng H."/>
        </authorList>
    </citation>
    <scope>NUCLEOTIDE SEQUENCE [LARGE SCALE GENOMIC DNA]</scope>
    <source>
        <strain evidence="1 2">W8111</strain>
    </source>
</reference>
<accession>A0A556R9X2</accession>